<name>A0ABV1M165_9NEIS</name>
<dbReference type="InterPro" id="IPR014541">
    <property type="entry name" value="Amdntrnsf_FN0238"/>
</dbReference>
<dbReference type="NCBIfam" id="NF046062">
    <property type="entry name" value="citrull_CtlX"/>
    <property type="match status" value="1"/>
</dbReference>
<dbReference type="RefSeq" id="WP_349582423.1">
    <property type="nucleotide sequence ID" value="NZ_JBEFLD010000001.1"/>
</dbReference>
<protein>
    <submittedName>
        <fullName evidence="1">Arginine deiminase-related protein</fullName>
    </submittedName>
</protein>
<organism evidence="1 2">
    <name type="scientific">Vogesella oryzagri</name>
    <dbReference type="NCBI Taxonomy" id="3160864"/>
    <lineage>
        <taxon>Bacteria</taxon>
        <taxon>Pseudomonadati</taxon>
        <taxon>Pseudomonadota</taxon>
        <taxon>Betaproteobacteria</taxon>
        <taxon>Neisseriales</taxon>
        <taxon>Chromobacteriaceae</taxon>
        <taxon>Vogesella</taxon>
    </lineage>
</organism>
<dbReference type="Gene3D" id="3.75.10.10">
    <property type="entry name" value="L-arginine/glycine Amidinotransferase, Chain A"/>
    <property type="match status" value="1"/>
</dbReference>
<evidence type="ECO:0000313" key="2">
    <source>
        <dbReference type="Proteomes" id="UP001433638"/>
    </source>
</evidence>
<comment type="caution">
    <text evidence="1">The sequence shown here is derived from an EMBL/GenBank/DDBJ whole genome shotgun (WGS) entry which is preliminary data.</text>
</comment>
<reference evidence="1" key="1">
    <citation type="submission" date="2024-06" db="EMBL/GenBank/DDBJ databases">
        <title>Genome sequence of Vogesella sp. MAHUQ-64.</title>
        <authorList>
            <person name="Huq M.A."/>
        </authorList>
    </citation>
    <scope>NUCLEOTIDE SEQUENCE</scope>
    <source>
        <strain evidence="1">MAHUQ-64</strain>
    </source>
</reference>
<dbReference type="SUPFAM" id="SSF55909">
    <property type="entry name" value="Pentein"/>
    <property type="match status" value="1"/>
</dbReference>
<dbReference type="PANTHER" id="PTHR43224">
    <property type="entry name" value="AMIDINOTRANSFERASE"/>
    <property type="match status" value="1"/>
</dbReference>
<dbReference type="EMBL" id="JBEFLD010000001">
    <property type="protein sequence ID" value="MEQ6289060.1"/>
    <property type="molecule type" value="Genomic_DNA"/>
</dbReference>
<dbReference type="Proteomes" id="UP001433638">
    <property type="component" value="Unassembled WGS sequence"/>
</dbReference>
<keyword evidence="2" id="KW-1185">Reference proteome</keyword>
<accession>A0ABV1M165</accession>
<gene>
    <name evidence="1" type="ORF">ABNW52_00310</name>
</gene>
<dbReference type="PANTHER" id="PTHR43224:SF1">
    <property type="entry name" value="AMIDINOTRANSFERASE"/>
    <property type="match status" value="1"/>
</dbReference>
<evidence type="ECO:0000313" key="1">
    <source>
        <dbReference type="EMBL" id="MEQ6289060.1"/>
    </source>
</evidence>
<sequence length="315" mass="34720">MQTTSRVLMVRPCRFGFNPDTAASNAYQQATLDAGAAQAAALAEFDAYVALLRANGVTVHVFDDTPEPHTPDSIFPNNWFSTHADGSLYLYPMEGANRRLERRVDIVAWLRGSFAVRKLVDLSPAEQHGRYLEGTGSMVLDRANRRIYAALSSRTHRDELQQFARRIDYQLTAFTATDAAGRPIYHSNVLLCVGPDWAVVCLQAVEDAEEREQLQRQLQADGKEVIAISRQQVVALAGNMLALHNAAGEPLLVLSQRAHDALDDAQRTRLAVHGRLLRPAIPVIETLGGGGVRCMLAELFLPDHPQAPAAFTPRY</sequence>
<proteinExistence type="predicted"/>
<dbReference type="PIRSF" id="PIRSF028188">
    <property type="entry name" value="Amdntrnsf_FN0238"/>
    <property type="match status" value="1"/>
</dbReference>
<dbReference type="Pfam" id="PF19420">
    <property type="entry name" value="DDAH_eukar"/>
    <property type="match status" value="1"/>
</dbReference>